<evidence type="ECO:0000256" key="1">
    <source>
        <dbReference type="ARBA" id="ARBA00004571"/>
    </source>
</evidence>
<evidence type="ECO:0000313" key="19">
    <source>
        <dbReference type="EMBL" id="MCP3730606.1"/>
    </source>
</evidence>
<evidence type="ECO:0000256" key="3">
    <source>
        <dbReference type="ARBA" id="ARBA00022452"/>
    </source>
</evidence>
<keyword evidence="11 12" id="KW-0998">Cell outer membrane</keyword>
<comment type="caution">
    <text evidence="19">The sequence shown here is derived from an EMBL/GenBank/DDBJ whole genome shotgun (WGS) entry which is preliminary data.</text>
</comment>
<dbReference type="AlphaFoldDB" id="A0A9X2HGB4"/>
<keyword evidence="7" id="KW-0408">Iron</keyword>
<dbReference type="Gene3D" id="2.40.170.20">
    <property type="entry name" value="TonB-dependent receptor, beta-barrel domain"/>
    <property type="match status" value="1"/>
</dbReference>
<dbReference type="InterPro" id="IPR000531">
    <property type="entry name" value="Beta-barrel_TonB"/>
</dbReference>
<feature type="domain" description="TonB-dependent receptor plug" evidence="18">
    <location>
        <begin position="62"/>
        <end position="167"/>
    </location>
</feature>
<keyword evidence="8" id="KW-0406">Ion transport</keyword>
<dbReference type="PROSITE" id="PS01156">
    <property type="entry name" value="TONB_DEPENDENT_REC_2"/>
    <property type="match status" value="1"/>
</dbReference>
<evidence type="ECO:0000256" key="16">
    <source>
        <dbReference type="SAM" id="SignalP"/>
    </source>
</evidence>
<dbReference type="PROSITE" id="PS52016">
    <property type="entry name" value="TONB_DEPENDENT_REC_3"/>
    <property type="match status" value="1"/>
</dbReference>
<dbReference type="InterPro" id="IPR010917">
    <property type="entry name" value="TonB_rcpt_CS"/>
</dbReference>
<keyword evidence="2 12" id="KW-0813">Transport</keyword>
<proteinExistence type="inferred from homology"/>
<evidence type="ECO:0000259" key="17">
    <source>
        <dbReference type="Pfam" id="PF00593"/>
    </source>
</evidence>
<dbReference type="InterPro" id="IPR012910">
    <property type="entry name" value="Plug_dom"/>
</dbReference>
<keyword evidence="10 12" id="KW-0472">Membrane</keyword>
<evidence type="ECO:0000256" key="11">
    <source>
        <dbReference type="ARBA" id="ARBA00023237"/>
    </source>
</evidence>
<evidence type="ECO:0000256" key="10">
    <source>
        <dbReference type="ARBA" id="ARBA00023136"/>
    </source>
</evidence>
<feature type="chain" id="PRO_5040799224" evidence="16">
    <location>
        <begin position="22"/>
        <end position="781"/>
    </location>
</feature>
<feature type="domain" description="TonB-dependent receptor-like beta-barrel" evidence="17">
    <location>
        <begin position="289"/>
        <end position="747"/>
    </location>
</feature>
<feature type="region of interest" description="Disordered" evidence="15">
    <location>
        <begin position="20"/>
        <end position="43"/>
    </location>
</feature>
<dbReference type="EMBL" id="JAMLDX010000005">
    <property type="protein sequence ID" value="MCP3730606.1"/>
    <property type="molecule type" value="Genomic_DNA"/>
</dbReference>
<accession>A0A9X2HGB4</accession>
<dbReference type="Pfam" id="PF07715">
    <property type="entry name" value="Plug"/>
    <property type="match status" value="1"/>
</dbReference>
<protein>
    <submittedName>
        <fullName evidence="19">TonB-dependent receptor</fullName>
    </submittedName>
</protein>
<evidence type="ECO:0000313" key="20">
    <source>
        <dbReference type="Proteomes" id="UP001139451"/>
    </source>
</evidence>
<evidence type="ECO:0000256" key="5">
    <source>
        <dbReference type="ARBA" id="ARBA00022692"/>
    </source>
</evidence>
<evidence type="ECO:0000256" key="8">
    <source>
        <dbReference type="ARBA" id="ARBA00023065"/>
    </source>
</evidence>
<keyword evidence="19" id="KW-0675">Receptor</keyword>
<evidence type="ECO:0000256" key="13">
    <source>
        <dbReference type="PROSITE-ProRule" id="PRU10144"/>
    </source>
</evidence>
<reference evidence="19" key="1">
    <citation type="submission" date="2022-05" db="EMBL/GenBank/DDBJ databases">
        <title>Sphingomonas sp. strain MG17 Genome sequencing and assembly.</title>
        <authorList>
            <person name="Kim I."/>
        </authorList>
    </citation>
    <scope>NUCLEOTIDE SEQUENCE</scope>
    <source>
        <strain evidence="19">MG17</strain>
    </source>
</reference>
<dbReference type="InterPro" id="IPR036942">
    <property type="entry name" value="Beta-barrel_TonB_sf"/>
</dbReference>
<feature type="signal peptide" evidence="16">
    <location>
        <begin position="1"/>
        <end position="21"/>
    </location>
</feature>
<dbReference type="CDD" id="cd01347">
    <property type="entry name" value="ligand_gated_channel"/>
    <property type="match status" value="1"/>
</dbReference>
<dbReference type="RefSeq" id="WP_254292730.1">
    <property type="nucleotide sequence ID" value="NZ_JAMLDX010000005.1"/>
</dbReference>
<evidence type="ECO:0000256" key="15">
    <source>
        <dbReference type="SAM" id="MobiDB-lite"/>
    </source>
</evidence>
<evidence type="ECO:0000256" key="14">
    <source>
        <dbReference type="RuleBase" id="RU003357"/>
    </source>
</evidence>
<comment type="similarity">
    <text evidence="12 14">Belongs to the TonB-dependent receptor family.</text>
</comment>
<dbReference type="SUPFAM" id="SSF56935">
    <property type="entry name" value="Porins"/>
    <property type="match status" value="1"/>
</dbReference>
<dbReference type="Pfam" id="PF00593">
    <property type="entry name" value="TonB_dep_Rec_b-barrel"/>
    <property type="match status" value="1"/>
</dbReference>
<evidence type="ECO:0000256" key="7">
    <source>
        <dbReference type="ARBA" id="ARBA00023004"/>
    </source>
</evidence>
<keyword evidence="3 12" id="KW-1134">Transmembrane beta strand</keyword>
<evidence type="ECO:0000256" key="2">
    <source>
        <dbReference type="ARBA" id="ARBA00022448"/>
    </source>
</evidence>
<sequence>MKKMSCVTAVVVGTMAQTAFAQPSPSPQTPAAPPAPQADETTPAEAGLEEIVVTAQRRSERLQDVPIAISAITAESLARQGASKLTDIGNVVPGLVFTRTSSAVQVYLRGIGTSSTTTGNDPTIATYIDGVYNASANSMLFSLNNIERVEVLKGPQGTLFGRNATGGLIHVITSDPGAGTTAKASIGYGNYQTVTGALYASTGNDVIAGDVSLSYTNQHKGWGRNFFDPQSAGTVRVNGQVVTLPDFDRRAGALNEFGARSKIVITPDDRTTIKLSGMYSRLRTDQGLYRHGLPGAILSGDGVTPYVYRGGFYDYDSDAPWIGRNENYLFSGEIAYRAGFATLKSITSYQDISAYVFLTSDSTPQVNAAQSSSNTATRAFTQELQLLSNGESGPDWLEYTAGLYYIHINATNEANRTTRGYFLQDLNDRFASQRTNALSAYGQATVKVTPTTRVTIGLRYSQDRLRAQQYFVGLDTTTVPLPALSNRAGQISGLVEPQTETFRKLTWRFAIDQRLAPDVMAYASVNRGFKAGQFNVGAMCTITPVGTPCPAANIAPAVKPEVLDSYEAGLKSELFDRKLRLNLSTFYYSYQNLQVSALVGSPSVTLLTNAARARIYGGEIEAIAALTRNFTLNANIGVLNSRYSAFPGAIVLVPRTAAPYNSASSAIDASGKQLVRAPGFTSTLGVNWAIPTAIGEFNWNASWFHNGGFYWDAANRVRQPAYDLVNTELALKLPGDHWKLRLWSKNLLGKQYYSNISVASSGDQGSPAAPRTFGAAVDWTF</sequence>
<organism evidence="19 20">
    <name type="scientific">Sphingomonas tagetis</name>
    <dbReference type="NCBI Taxonomy" id="2949092"/>
    <lineage>
        <taxon>Bacteria</taxon>
        <taxon>Pseudomonadati</taxon>
        <taxon>Pseudomonadota</taxon>
        <taxon>Alphaproteobacteria</taxon>
        <taxon>Sphingomonadales</taxon>
        <taxon>Sphingomonadaceae</taxon>
        <taxon>Sphingomonas</taxon>
    </lineage>
</organism>
<keyword evidence="4" id="KW-0410">Iron transport</keyword>
<feature type="compositionally biased region" description="Pro residues" evidence="15">
    <location>
        <begin position="24"/>
        <end position="36"/>
    </location>
</feature>
<dbReference type="PANTHER" id="PTHR32552:SF81">
    <property type="entry name" value="TONB-DEPENDENT OUTER MEMBRANE RECEPTOR"/>
    <property type="match status" value="1"/>
</dbReference>
<feature type="short sequence motif" description="TonB C-terminal box" evidence="13">
    <location>
        <begin position="764"/>
        <end position="781"/>
    </location>
</feature>
<evidence type="ECO:0000256" key="12">
    <source>
        <dbReference type="PROSITE-ProRule" id="PRU01360"/>
    </source>
</evidence>
<dbReference type="GO" id="GO:0009279">
    <property type="term" value="C:cell outer membrane"/>
    <property type="evidence" value="ECO:0007669"/>
    <property type="project" value="UniProtKB-SubCell"/>
</dbReference>
<dbReference type="PANTHER" id="PTHR32552">
    <property type="entry name" value="FERRICHROME IRON RECEPTOR-RELATED"/>
    <property type="match status" value="1"/>
</dbReference>
<evidence type="ECO:0000259" key="18">
    <source>
        <dbReference type="Pfam" id="PF07715"/>
    </source>
</evidence>
<gene>
    <name evidence="19" type="ORF">M9978_09220</name>
</gene>
<evidence type="ECO:0000256" key="9">
    <source>
        <dbReference type="ARBA" id="ARBA00023077"/>
    </source>
</evidence>
<name>A0A9X2HGB4_9SPHN</name>
<keyword evidence="6 16" id="KW-0732">Signal</keyword>
<keyword evidence="5 12" id="KW-0812">Transmembrane</keyword>
<evidence type="ECO:0000256" key="6">
    <source>
        <dbReference type="ARBA" id="ARBA00022729"/>
    </source>
</evidence>
<dbReference type="Proteomes" id="UP001139451">
    <property type="component" value="Unassembled WGS sequence"/>
</dbReference>
<keyword evidence="9 14" id="KW-0798">TonB box</keyword>
<dbReference type="GO" id="GO:0006826">
    <property type="term" value="P:iron ion transport"/>
    <property type="evidence" value="ECO:0007669"/>
    <property type="project" value="UniProtKB-KW"/>
</dbReference>
<dbReference type="InterPro" id="IPR039426">
    <property type="entry name" value="TonB-dep_rcpt-like"/>
</dbReference>
<evidence type="ECO:0000256" key="4">
    <source>
        <dbReference type="ARBA" id="ARBA00022496"/>
    </source>
</evidence>
<keyword evidence="20" id="KW-1185">Reference proteome</keyword>
<comment type="subcellular location">
    <subcellularLocation>
        <location evidence="1 12">Cell outer membrane</location>
        <topology evidence="1 12">Multi-pass membrane protein</topology>
    </subcellularLocation>
</comment>